<dbReference type="EMBL" id="JABANP010000126">
    <property type="protein sequence ID" value="KAF4689372.1"/>
    <property type="molecule type" value="Genomic_DNA"/>
</dbReference>
<proteinExistence type="predicted"/>
<evidence type="ECO:0000313" key="3">
    <source>
        <dbReference type="EMBL" id="KAF4689372.1"/>
    </source>
</evidence>
<feature type="region of interest" description="Disordered" evidence="1">
    <location>
        <begin position="329"/>
        <end position="350"/>
    </location>
</feature>
<organism evidence="3 4">
    <name type="scientific">Perkinsus olseni</name>
    <name type="common">Perkinsus atlanticus</name>
    <dbReference type="NCBI Taxonomy" id="32597"/>
    <lineage>
        <taxon>Eukaryota</taxon>
        <taxon>Sar</taxon>
        <taxon>Alveolata</taxon>
        <taxon>Perkinsozoa</taxon>
        <taxon>Perkinsea</taxon>
        <taxon>Perkinsida</taxon>
        <taxon>Perkinsidae</taxon>
        <taxon>Perkinsus</taxon>
    </lineage>
</organism>
<reference evidence="3 4" key="1">
    <citation type="submission" date="2020-04" db="EMBL/GenBank/DDBJ databases">
        <title>Perkinsus olseni comparative genomics.</title>
        <authorList>
            <person name="Bogema D.R."/>
        </authorList>
    </citation>
    <scope>NUCLEOTIDE SEQUENCE [LARGE SCALE GENOMIC DNA]</scope>
    <source>
        <strain evidence="3">00978-12</strain>
    </source>
</reference>
<protein>
    <submittedName>
        <fullName evidence="3">Uncharacterized protein</fullName>
    </submittedName>
</protein>
<dbReference type="OrthoDB" id="10297187at2759"/>
<comment type="caution">
    <text evidence="3">The sequence shown here is derived from an EMBL/GenBank/DDBJ whole genome shotgun (WGS) entry which is preliminary data.</text>
</comment>
<evidence type="ECO:0000256" key="2">
    <source>
        <dbReference type="SAM" id="SignalP"/>
    </source>
</evidence>
<sequence length="350" mass="39532">MVRRSRYLLLSIATLCGLLCIVSGERKSLSGSMVDMPERVRSMNMIQVTEESCSGCTTMEKFLRDNDWALVLFYRLPTRGANRYIWAMKDNVSTPVRPLMGLCTRGQAEQACARLALGRLACGRVDVYIDRKYPMQFNIDPKTVPAIVILHRGVPKDVSRKQLDALMREKTVDSVIRYIRQQMSPSRPELVSRVVSLKSFRREIAKNDLVVAAFTNSTTEGENFRRAVQTLLLKGRVPTTFINPGRSLRDEEVRFVQVSQESLTRHLGHAMDSLRVWITGSDDVREWSCASHTVDDIRTALPSAHAWEEALKALVESALRDFRVLRPVESSDGGRTSGSRREKASISVEL</sequence>
<evidence type="ECO:0000256" key="1">
    <source>
        <dbReference type="SAM" id="MobiDB-lite"/>
    </source>
</evidence>
<feature type="chain" id="PRO_5029868034" evidence="2">
    <location>
        <begin position="25"/>
        <end position="350"/>
    </location>
</feature>
<feature type="signal peptide" evidence="2">
    <location>
        <begin position="1"/>
        <end position="24"/>
    </location>
</feature>
<gene>
    <name evidence="3" type="ORF">FOZ60_001705</name>
</gene>
<keyword evidence="2" id="KW-0732">Signal</keyword>
<dbReference type="AlphaFoldDB" id="A0A7J6NZR6"/>
<name>A0A7J6NZR6_PEROL</name>
<dbReference type="Proteomes" id="UP000541610">
    <property type="component" value="Unassembled WGS sequence"/>
</dbReference>
<accession>A0A7J6NZR6</accession>
<evidence type="ECO:0000313" key="4">
    <source>
        <dbReference type="Proteomes" id="UP000541610"/>
    </source>
</evidence>